<keyword evidence="4" id="KW-1185">Reference proteome</keyword>
<dbReference type="AlphaFoldDB" id="A0A9W8QM66"/>
<organism evidence="3 4">
    <name type="scientific">Akanthomyces muscarius</name>
    <name type="common">Entomopathogenic fungus</name>
    <name type="synonym">Lecanicillium muscarium</name>
    <dbReference type="NCBI Taxonomy" id="2231603"/>
    <lineage>
        <taxon>Eukaryota</taxon>
        <taxon>Fungi</taxon>
        <taxon>Dikarya</taxon>
        <taxon>Ascomycota</taxon>
        <taxon>Pezizomycotina</taxon>
        <taxon>Sordariomycetes</taxon>
        <taxon>Hypocreomycetidae</taxon>
        <taxon>Hypocreales</taxon>
        <taxon>Cordycipitaceae</taxon>
        <taxon>Akanthomyces</taxon>
    </lineage>
</organism>
<feature type="region of interest" description="Disordered" evidence="1">
    <location>
        <begin position="95"/>
        <end position="179"/>
    </location>
</feature>
<keyword evidence="2" id="KW-0732">Signal</keyword>
<dbReference type="KEGG" id="amus:LMH87_007702"/>
<gene>
    <name evidence="3" type="ORF">LMH87_007702</name>
</gene>
<name>A0A9W8QM66_AKAMU</name>
<evidence type="ECO:0000313" key="4">
    <source>
        <dbReference type="Proteomes" id="UP001144673"/>
    </source>
</evidence>
<dbReference type="GeneID" id="80894861"/>
<proteinExistence type="predicted"/>
<protein>
    <recommendedName>
        <fullName evidence="5">Cell wall protein</fullName>
    </recommendedName>
</protein>
<feature type="region of interest" description="Disordered" evidence="1">
    <location>
        <begin position="307"/>
        <end position="343"/>
    </location>
</feature>
<dbReference type="Proteomes" id="UP001144673">
    <property type="component" value="Unassembled WGS sequence"/>
</dbReference>
<evidence type="ECO:0000256" key="2">
    <source>
        <dbReference type="SAM" id="SignalP"/>
    </source>
</evidence>
<dbReference type="EMBL" id="JAJHUN010000002">
    <property type="protein sequence ID" value="KAJ4161677.1"/>
    <property type="molecule type" value="Genomic_DNA"/>
</dbReference>
<feature type="signal peptide" evidence="2">
    <location>
        <begin position="1"/>
        <end position="17"/>
    </location>
</feature>
<dbReference type="RefSeq" id="XP_056058061.1">
    <property type="nucleotide sequence ID" value="XM_056199630.1"/>
</dbReference>
<evidence type="ECO:0008006" key="5">
    <source>
        <dbReference type="Google" id="ProtNLM"/>
    </source>
</evidence>
<feature type="region of interest" description="Disordered" evidence="1">
    <location>
        <begin position="268"/>
        <end position="287"/>
    </location>
</feature>
<feature type="compositionally biased region" description="Low complexity" evidence="1">
    <location>
        <begin position="319"/>
        <end position="343"/>
    </location>
</feature>
<evidence type="ECO:0000256" key="1">
    <source>
        <dbReference type="SAM" id="MobiDB-lite"/>
    </source>
</evidence>
<accession>A0A9W8QM66</accession>
<sequence>MRATALISAALVTGAHAWTYPDCEQDNCYLNLIDKRYSGEAPGFCIGWIASTTTDAAAIPTHYRNCPDLKALSSACSCVAYTATHTSSITRQTLTSTLPPLTSSRTSHPVISSSAKTTPTTPSTPATISSESRVTSSSSTASDDATRTKTSTFPLVTSSSTKSQTSASPIPSSSSEVTTITTSISTITKTDTSASTVSSSSSASRIIDSTPITTERSTTRRTSATIFTTTANTIINCAATVTSCPRESTTVLTSIIPVSTAVYHTSSAEAPTPPLESSPKVSAGPLPLPPSTSSVCLAGQNPGNDGKCVAESVPFSQGTRSSTTTSQATTPTPAPTVPTSNVPSTVTAGAGRFGGKADVIALGIAAALFYQ</sequence>
<comment type="caution">
    <text evidence="3">The sequence shown here is derived from an EMBL/GenBank/DDBJ whole genome shotgun (WGS) entry which is preliminary data.</text>
</comment>
<feature type="chain" id="PRO_5040832115" description="Cell wall protein" evidence="2">
    <location>
        <begin position="18"/>
        <end position="371"/>
    </location>
</feature>
<reference evidence="3" key="1">
    <citation type="journal article" date="2023" name="Access Microbiol">
        <title>De-novo genome assembly for Akanthomyces muscarius, a biocontrol agent of insect agricultural pests.</title>
        <authorList>
            <person name="Erdos Z."/>
            <person name="Studholme D.J."/>
            <person name="Raymond B."/>
            <person name="Sharma M."/>
        </authorList>
    </citation>
    <scope>NUCLEOTIDE SEQUENCE</scope>
    <source>
        <strain evidence="3">Ve6</strain>
    </source>
</reference>
<evidence type="ECO:0000313" key="3">
    <source>
        <dbReference type="EMBL" id="KAJ4161677.1"/>
    </source>
</evidence>